<dbReference type="Gene3D" id="3.40.50.300">
    <property type="entry name" value="P-loop containing nucleotide triphosphate hydrolases"/>
    <property type="match status" value="1"/>
</dbReference>
<evidence type="ECO:0000259" key="8">
    <source>
        <dbReference type="Pfam" id="PF01583"/>
    </source>
</evidence>
<evidence type="ECO:0000256" key="7">
    <source>
        <dbReference type="RuleBase" id="RU004347"/>
    </source>
</evidence>
<comment type="caution">
    <text evidence="6">Lacks conserved residue(s) required for the propagation of feature annotation.</text>
</comment>
<name>A0A852Z5I9_9ACTN</name>
<dbReference type="NCBIfam" id="NF003013">
    <property type="entry name" value="PRK03846.1"/>
    <property type="match status" value="1"/>
</dbReference>
<dbReference type="SUPFAM" id="SSF52540">
    <property type="entry name" value="P-loop containing nucleoside triphosphate hydrolases"/>
    <property type="match status" value="1"/>
</dbReference>
<accession>A0A852Z5I9</accession>
<reference evidence="9 10" key="1">
    <citation type="submission" date="2020-07" db="EMBL/GenBank/DDBJ databases">
        <title>Genomic Encyclopedia of Type Strains, Phase III (KMG-III): the genomes of soil and plant-associated and newly described type strains.</title>
        <authorList>
            <person name="Whitman W."/>
        </authorList>
    </citation>
    <scope>NUCLEOTIDE SEQUENCE [LARGE SCALE GENOMIC DNA]</scope>
    <source>
        <strain evidence="9 10">CECT 8576</strain>
    </source>
</reference>
<dbReference type="GO" id="GO:0019379">
    <property type="term" value="P:sulfate assimilation, phosphoadenylyl sulfate reduction by phosphoadenylyl-sulfate reductase (thioredoxin)"/>
    <property type="evidence" value="ECO:0007669"/>
    <property type="project" value="TreeGrafter"/>
</dbReference>
<dbReference type="GO" id="GO:0070814">
    <property type="term" value="P:hydrogen sulfide biosynthetic process"/>
    <property type="evidence" value="ECO:0007669"/>
    <property type="project" value="UniProtKB-UniRule"/>
</dbReference>
<dbReference type="EMBL" id="JACBYW010000011">
    <property type="protein sequence ID" value="NYH80989.1"/>
    <property type="molecule type" value="Genomic_DNA"/>
</dbReference>
<keyword evidence="6 7" id="KW-0418">Kinase</keyword>
<dbReference type="InterPro" id="IPR059117">
    <property type="entry name" value="APS_kinase_dom"/>
</dbReference>
<feature type="binding site" evidence="6">
    <location>
        <begin position="12"/>
        <end position="19"/>
    </location>
    <ligand>
        <name>ATP</name>
        <dbReference type="ChEBI" id="CHEBI:30616"/>
    </ligand>
</feature>
<dbReference type="Pfam" id="PF01583">
    <property type="entry name" value="APS_kinase"/>
    <property type="match status" value="1"/>
</dbReference>
<comment type="function">
    <text evidence="6 7">Catalyzes the synthesis of activated sulfate.</text>
</comment>
<comment type="pathway">
    <text evidence="6 7">Sulfur metabolism; hydrogen sulfide biosynthesis; sulfite from sulfate: step 2/3.</text>
</comment>
<gene>
    <name evidence="6" type="primary">cysC</name>
    <name evidence="9" type="ORF">FHR84_004362</name>
</gene>
<dbReference type="UniPathway" id="UPA00140">
    <property type="reaction ID" value="UER00205"/>
</dbReference>
<comment type="caution">
    <text evidence="9">The sequence shown here is derived from an EMBL/GenBank/DDBJ whole genome shotgun (WGS) entry which is preliminary data.</text>
</comment>
<dbReference type="GO" id="GO:0004020">
    <property type="term" value="F:adenylylsulfate kinase activity"/>
    <property type="evidence" value="ECO:0007669"/>
    <property type="project" value="UniProtKB-UniRule"/>
</dbReference>
<evidence type="ECO:0000313" key="10">
    <source>
        <dbReference type="Proteomes" id="UP000548304"/>
    </source>
</evidence>
<keyword evidence="5 6" id="KW-0067">ATP-binding</keyword>
<dbReference type="GO" id="GO:0004781">
    <property type="term" value="F:sulfate adenylyltransferase (ATP) activity"/>
    <property type="evidence" value="ECO:0007669"/>
    <property type="project" value="TreeGrafter"/>
</dbReference>
<dbReference type="InterPro" id="IPR027417">
    <property type="entry name" value="P-loop_NTPase"/>
</dbReference>
<evidence type="ECO:0000256" key="2">
    <source>
        <dbReference type="ARBA" id="ARBA00012121"/>
    </source>
</evidence>
<dbReference type="GO" id="GO:0010134">
    <property type="term" value="P:sulfate assimilation via adenylyl sulfate reduction"/>
    <property type="evidence" value="ECO:0007669"/>
    <property type="project" value="TreeGrafter"/>
</dbReference>
<dbReference type="RefSeq" id="WP_179537294.1">
    <property type="nucleotide sequence ID" value="NZ_JACBYW010000011.1"/>
</dbReference>
<comment type="catalytic activity">
    <reaction evidence="1 6 7">
        <text>adenosine 5'-phosphosulfate + ATP = 3'-phosphoadenylyl sulfate + ADP + H(+)</text>
        <dbReference type="Rhea" id="RHEA:24152"/>
        <dbReference type="ChEBI" id="CHEBI:15378"/>
        <dbReference type="ChEBI" id="CHEBI:30616"/>
        <dbReference type="ChEBI" id="CHEBI:58243"/>
        <dbReference type="ChEBI" id="CHEBI:58339"/>
        <dbReference type="ChEBI" id="CHEBI:456216"/>
        <dbReference type="EC" id="2.7.1.25"/>
    </reaction>
</comment>
<keyword evidence="10" id="KW-1185">Reference proteome</keyword>
<dbReference type="InterPro" id="IPR050512">
    <property type="entry name" value="Sulf_AdTrans/APS_kinase"/>
</dbReference>
<dbReference type="Proteomes" id="UP000548304">
    <property type="component" value="Unassembled WGS sequence"/>
</dbReference>
<dbReference type="PANTHER" id="PTHR42700">
    <property type="entry name" value="SULFATE ADENYLYLTRANSFERASE"/>
    <property type="match status" value="1"/>
</dbReference>
<evidence type="ECO:0000256" key="6">
    <source>
        <dbReference type="HAMAP-Rule" id="MF_00065"/>
    </source>
</evidence>
<evidence type="ECO:0000256" key="5">
    <source>
        <dbReference type="ARBA" id="ARBA00022840"/>
    </source>
</evidence>
<keyword evidence="3 6" id="KW-0808">Transferase</keyword>
<dbReference type="NCBIfam" id="TIGR00455">
    <property type="entry name" value="apsK"/>
    <property type="match status" value="1"/>
</dbReference>
<evidence type="ECO:0000256" key="4">
    <source>
        <dbReference type="ARBA" id="ARBA00022741"/>
    </source>
</evidence>
<evidence type="ECO:0000256" key="3">
    <source>
        <dbReference type="ARBA" id="ARBA00022679"/>
    </source>
</evidence>
<dbReference type="CDD" id="cd02027">
    <property type="entry name" value="APSK"/>
    <property type="match status" value="1"/>
</dbReference>
<evidence type="ECO:0000313" key="9">
    <source>
        <dbReference type="EMBL" id="NYH80989.1"/>
    </source>
</evidence>
<organism evidence="9 10">
    <name type="scientific">Actinopolyspora biskrensis</name>
    <dbReference type="NCBI Taxonomy" id="1470178"/>
    <lineage>
        <taxon>Bacteria</taxon>
        <taxon>Bacillati</taxon>
        <taxon>Actinomycetota</taxon>
        <taxon>Actinomycetes</taxon>
        <taxon>Actinopolysporales</taxon>
        <taxon>Actinopolysporaceae</taxon>
        <taxon>Actinopolyspora</taxon>
    </lineage>
</organism>
<sequence length="202" mass="21585">MDFSGATLWLTGLPGAGKSTIAEAVGESLRGRGARVEILDGDRLRTNLSADLGFSAADRAEHVRRTGFVARLLATNGVTVLVPVIAPYSEVRSGVREQHEAHGCPYFEVHVATPAAECMRRDPKGLYRRAAAGELSGLTGYDAEYQEPGEPDLRLDTTTTDIATARDAVLGMLTRAVASSAHLSFTEGDEEVLDGGKRLYPL</sequence>
<protein>
    <recommendedName>
        <fullName evidence="2 6">Adenylyl-sulfate kinase</fullName>
        <ecNumber evidence="2 6">2.7.1.25</ecNumber>
    </recommendedName>
    <alternativeName>
        <fullName evidence="6">APS kinase</fullName>
    </alternativeName>
    <alternativeName>
        <fullName evidence="6">ATP adenosine-5'-phosphosulfate 3'-phosphotransferase</fullName>
    </alternativeName>
    <alternativeName>
        <fullName evidence="6">Adenosine-5'-phosphosulfate kinase</fullName>
    </alternativeName>
</protein>
<dbReference type="EC" id="2.7.1.25" evidence="2 6"/>
<keyword evidence="6" id="KW-0597">Phosphoprotein</keyword>
<dbReference type="GO" id="GO:0005737">
    <property type="term" value="C:cytoplasm"/>
    <property type="evidence" value="ECO:0007669"/>
    <property type="project" value="TreeGrafter"/>
</dbReference>
<dbReference type="HAMAP" id="MF_00065">
    <property type="entry name" value="Adenylyl_sulf_kinase"/>
    <property type="match status" value="1"/>
</dbReference>
<feature type="domain" description="APS kinase" evidence="8">
    <location>
        <begin position="5"/>
        <end position="156"/>
    </location>
</feature>
<evidence type="ECO:0000256" key="1">
    <source>
        <dbReference type="ARBA" id="ARBA00001823"/>
    </source>
</evidence>
<comment type="similarity">
    <text evidence="6 7">Belongs to the APS kinase family.</text>
</comment>
<dbReference type="PANTHER" id="PTHR42700:SF1">
    <property type="entry name" value="SULFATE ADENYLYLTRANSFERASE"/>
    <property type="match status" value="1"/>
</dbReference>
<proteinExistence type="inferred from homology"/>
<dbReference type="AlphaFoldDB" id="A0A852Z5I9"/>
<keyword evidence="4 6" id="KW-0547">Nucleotide-binding</keyword>
<dbReference type="InterPro" id="IPR002891">
    <property type="entry name" value="APS"/>
</dbReference>
<dbReference type="GO" id="GO:0005524">
    <property type="term" value="F:ATP binding"/>
    <property type="evidence" value="ECO:0007669"/>
    <property type="project" value="UniProtKB-UniRule"/>
</dbReference>